<dbReference type="Proteomes" id="UP000828390">
    <property type="component" value="Unassembled WGS sequence"/>
</dbReference>
<comment type="caution">
    <text evidence="1">The sequence shown here is derived from an EMBL/GenBank/DDBJ whole genome shotgun (WGS) entry which is preliminary data.</text>
</comment>
<organism evidence="1 2">
    <name type="scientific">Dreissena polymorpha</name>
    <name type="common">Zebra mussel</name>
    <name type="synonym">Mytilus polymorpha</name>
    <dbReference type="NCBI Taxonomy" id="45954"/>
    <lineage>
        <taxon>Eukaryota</taxon>
        <taxon>Metazoa</taxon>
        <taxon>Spiralia</taxon>
        <taxon>Lophotrochozoa</taxon>
        <taxon>Mollusca</taxon>
        <taxon>Bivalvia</taxon>
        <taxon>Autobranchia</taxon>
        <taxon>Heteroconchia</taxon>
        <taxon>Euheterodonta</taxon>
        <taxon>Imparidentia</taxon>
        <taxon>Neoheterodontei</taxon>
        <taxon>Myida</taxon>
        <taxon>Dreissenoidea</taxon>
        <taxon>Dreissenidae</taxon>
        <taxon>Dreissena</taxon>
    </lineage>
</organism>
<protein>
    <submittedName>
        <fullName evidence="1">Uncharacterized protein</fullName>
    </submittedName>
</protein>
<reference evidence="1" key="2">
    <citation type="submission" date="2020-11" db="EMBL/GenBank/DDBJ databases">
        <authorList>
            <person name="McCartney M.A."/>
            <person name="Auch B."/>
            <person name="Kono T."/>
            <person name="Mallez S."/>
            <person name="Becker A."/>
            <person name="Gohl D.M."/>
            <person name="Silverstein K.A.T."/>
            <person name="Koren S."/>
            <person name="Bechman K.B."/>
            <person name="Herman A."/>
            <person name="Abrahante J.E."/>
            <person name="Garbe J."/>
        </authorList>
    </citation>
    <scope>NUCLEOTIDE SEQUENCE</scope>
    <source>
        <strain evidence="1">Duluth1</strain>
        <tissue evidence="1">Whole animal</tissue>
    </source>
</reference>
<evidence type="ECO:0000313" key="1">
    <source>
        <dbReference type="EMBL" id="KAH3808188.1"/>
    </source>
</evidence>
<name>A0A9D4JGT5_DREPO</name>
<keyword evidence="2" id="KW-1185">Reference proteome</keyword>
<evidence type="ECO:0000313" key="2">
    <source>
        <dbReference type="Proteomes" id="UP000828390"/>
    </source>
</evidence>
<reference evidence="1" key="1">
    <citation type="journal article" date="2019" name="bioRxiv">
        <title>The Genome of the Zebra Mussel, Dreissena polymorpha: A Resource for Invasive Species Research.</title>
        <authorList>
            <person name="McCartney M.A."/>
            <person name="Auch B."/>
            <person name="Kono T."/>
            <person name="Mallez S."/>
            <person name="Zhang Y."/>
            <person name="Obille A."/>
            <person name="Becker A."/>
            <person name="Abrahante J.E."/>
            <person name="Garbe J."/>
            <person name="Badalamenti J.P."/>
            <person name="Herman A."/>
            <person name="Mangelson H."/>
            <person name="Liachko I."/>
            <person name="Sullivan S."/>
            <person name="Sone E.D."/>
            <person name="Koren S."/>
            <person name="Silverstein K.A.T."/>
            <person name="Beckman K.B."/>
            <person name="Gohl D.M."/>
        </authorList>
    </citation>
    <scope>NUCLEOTIDE SEQUENCE</scope>
    <source>
        <strain evidence="1">Duluth1</strain>
        <tissue evidence="1">Whole animal</tissue>
    </source>
</reference>
<dbReference type="AlphaFoldDB" id="A0A9D4JGT5"/>
<sequence length="69" mass="7546">MCDPSATRLSSATSYIADDNYQEVIFHSGCCACAFDSSATSAKIQISVMDMTLYDEASDCKQKLYVETN</sequence>
<accession>A0A9D4JGT5</accession>
<proteinExistence type="predicted"/>
<dbReference type="EMBL" id="JAIWYP010000006">
    <property type="protein sequence ID" value="KAH3808188.1"/>
    <property type="molecule type" value="Genomic_DNA"/>
</dbReference>
<gene>
    <name evidence="1" type="ORF">DPMN_136539</name>
</gene>